<feature type="domain" description="Tripartite ATP-independent periplasmic transporters DctQ component" evidence="10">
    <location>
        <begin position="26"/>
        <end position="148"/>
    </location>
</feature>
<dbReference type="RefSeq" id="WP_109758202.1">
    <property type="nucleotide sequence ID" value="NZ_CP034588.1"/>
</dbReference>
<feature type="transmembrane region" description="Helical" evidence="9">
    <location>
        <begin position="127"/>
        <end position="152"/>
    </location>
</feature>
<proteinExistence type="inferred from homology"/>
<dbReference type="InterPro" id="IPR055348">
    <property type="entry name" value="DctQ"/>
</dbReference>
<evidence type="ECO:0000313" key="11">
    <source>
        <dbReference type="EMBL" id="PWK57604.1"/>
    </source>
</evidence>
<dbReference type="GO" id="GO:0022857">
    <property type="term" value="F:transmembrane transporter activity"/>
    <property type="evidence" value="ECO:0007669"/>
    <property type="project" value="UniProtKB-UniRule"/>
</dbReference>
<comment type="similarity">
    <text evidence="8 9">Belongs to the TRAP transporter small permease family.</text>
</comment>
<dbReference type="PANTHER" id="PTHR35011">
    <property type="entry name" value="2,3-DIKETO-L-GULONATE TRAP TRANSPORTER SMALL PERMEASE PROTEIN YIAM"/>
    <property type="match status" value="1"/>
</dbReference>
<dbReference type="InterPro" id="IPR007387">
    <property type="entry name" value="TRAP_DctQ"/>
</dbReference>
<dbReference type="OrthoDB" id="4964541at2"/>
<keyword evidence="6 9" id="KW-1133">Transmembrane helix</keyword>
<reference evidence="11 12" key="1">
    <citation type="submission" date="2018-05" db="EMBL/GenBank/DDBJ databases">
        <title>Genomic Encyclopedia of Type Strains, Phase IV (KMG-IV): sequencing the most valuable type-strain genomes for metagenomic binning, comparative biology and taxonomic classification.</title>
        <authorList>
            <person name="Goeker M."/>
        </authorList>
    </citation>
    <scope>NUCLEOTIDE SEQUENCE [LARGE SCALE GENOMIC DNA]</scope>
    <source>
        <strain evidence="11 12">DSM 103371</strain>
    </source>
</reference>
<dbReference type="PROSITE" id="PS51257">
    <property type="entry name" value="PROKAR_LIPOPROTEIN"/>
    <property type="match status" value="1"/>
</dbReference>
<organism evidence="11 12">
    <name type="scientific">Silicimonas algicola</name>
    <dbReference type="NCBI Taxonomy" id="1826607"/>
    <lineage>
        <taxon>Bacteria</taxon>
        <taxon>Pseudomonadati</taxon>
        <taxon>Pseudomonadota</taxon>
        <taxon>Alphaproteobacteria</taxon>
        <taxon>Rhodobacterales</taxon>
        <taxon>Paracoccaceae</taxon>
    </lineage>
</organism>
<dbReference type="Pfam" id="PF04290">
    <property type="entry name" value="DctQ"/>
    <property type="match status" value="1"/>
</dbReference>
<evidence type="ECO:0000256" key="1">
    <source>
        <dbReference type="ARBA" id="ARBA00004429"/>
    </source>
</evidence>
<dbReference type="PANTHER" id="PTHR35011:SF2">
    <property type="entry name" value="2,3-DIKETO-L-GULONATE TRAP TRANSPORTER SMALL PERMEASE PROTEIN YIAM"/>
    <property type="match status" value="1"/>
</dbReference>
<dbReference type="AlphaFoldDB" id="A0A316G9M8"/>
<protein>
    <recommendedName>
        <fullName evidence="9">TRAP transporter small permease protein</fullName>
    </recommendedName>
</protein>
<evidence type="ECO:0000313" key="12">
    <source>
        <dbReference type="Proteomes" id="UP000245390"/>
    </source>
</evidence>
<name>A0A316G9M8_9RHOB</name>
<evidence type="ECO:0000256" key="3">
    <source>
        <dbReference type="ARBA" id="ARBA00022475"/>
    </source>
</evidence>
<accession>A0A316G9M8</accession>
<comment type="subunit">
    <text evidence="9">The complex comprises the extracytoplasmic solute receptor protein and the two transmembrane proteins.</text>
</comment>
<evidence type="ECO:0000256" key="9">
    <source>
        <dbReference type="RuleBase" id="RU369079"/>
    </source>
</evidence>
<keyword evidence="3" id="KW-1003">Cell membrane</keyword>
<dbReference type="Proteomes" id="UP000245390">
    <property type="component" value="Unassembled WGS sequence"/>
</dbReference>
<feature type="transmembrane region" description="Helical" evidence="9">
    <location>
        <begin position="12"/>
        <end position="35"/>
    </location>
</feature>
<evidence type="ECO:0000256" key="8">
    <source>
        <dbReference type="ARBA" id="ARBA00038436"/>
    </source>
</evidence>
<comment type="function">
    <text evidence="9">Part of the tripartite ATP-independent periplasmic (TRAP) transport system.</text>
</comment>
<evidence type="ECO:0000256" key="6">
    <source>
        <dbReference type="ARBA" id="ARBA00022989"/>
    </source>
</evidence>
<keyword evidence="2 9" id="KW-0813">Transport</keyword>
<sequence length="168" mass="18738">MHLIRKLERSVHSALVFVTGAITVAIACVLLLQVVSRMIFKYPFAWPEELAGFLFTWLIFLGASVAYRSGSMIGIDWLVQMLPTRARAVINTLTSLLMIMLLMFLVWKGVETTLKSANSQTTVLRFSWAWVYAAFPVGFSFLLASITLDFLANPKSANTGILEDESGR</sequence>
<keyword evidence="5 9" id="KW-0812">Transmembrane</keyword>
<evidence type="ECO:0000256" key="7">
    <source>
        <dbReference type="ARBA" id="ARBA00023136"/>
    </source>
</evidence>
<comment type="caution">
    <text evidence="11">The sequence shown here is derived from an EMBL/GenBank/DDBJ whole genome shotgun (WGS) entry which is preliminary data.</text>
</comment>
<evidence type="ECO:0000256" key="4">
    <source>
        <dbReference type="ARBA" id="ARBA00022519"/>
    </source>
</evidence>
<dbReference type="GO" id="GO:0015740">
    <property type="term" value="P:C4-dicarboxylate transport"/>
    <property type="evidence" value="ECO:0007669"/>
    <property type="project" value="TreeGrafter"/>
</dbReference>
<dbReference type="KEGG" id="salo:EF888_12925"/>
<keyword evidence="4 9" id="KW-0997">Cell inner membrane</keyword>
<keyword evidence="12" id="KW-1185">Reference proteome</keyword>
<evidence type="ECO:0000259" key="10">
    <source>
        <dbReference type="Pfam" id="PF04290"/>
    </source>
</evidence>
<feature type="transmembrane region" description="Helical" evidence="9">
    <location>
        <begin position="88"/>
        <end position="107"/>
    </location>
</feature>
<dbReference type="GO" id="GO:0005886">
    <property type="term" value="C:plasma membrane"/>
    <property type="evidence" value="ECO:0007669"/>
    <property type="project" value="UniProtKB-SubCell"/>
</dbReference>
<evidence type="ECO:0000256" key="5">
    <source>
        <dbReference type="ARBA" id="ARBA00022692"/>
    </source>
</evidence>
<dbReference type="EMBL" id="QGGV01000002">
    <property type="protein sequence ID" value="PWK57604.1"/>
    <property type="molecule type" value="Genomic_DNA"/>
</dbReference>
<evidence type="ECO:0000256" key="2">
    <source>
        <dbReference type="ARBA" id="ARBA00022448"/>
    </source>
</evidence>
<keyword evidence="7 9" id="KW-0472">Membrane</keyword>
<feature type="transmembrane region" description="Helical" evidence="9">
    <location>
        <begin position="50"/>
        <end position="67"/>
    </location>
</feature>
<comment type="subcellular location">
    <subcellularLocation>
        <location evidence="1 9">Cell inner membrane</location>
        <topology evidence="1 9">Multi-pass membrane protein</topology>
    </subcellularLocation>
</comment>
<gene>
    <name evidence="11" type="ORF">C8D95_102249</name>
</gene>